<protein>
    <submittedName>
        <fullName evidence="1">DUF1963 domain-containing protein</fullName>
    </submittedName>
</protein>
<evidence type="ECO:0000313" key="2">
    <source>
        <dbReference type="Proteomes" id="UP001236569"/>
    </source>
</evidence>
<accession>A0ABT6YGV9</accession>
<dbReference type="RefSeq" id="WP_283329405.1">
    <property type="nucleotide sequence ID" value="NZ_JASHIC010000029.1"/>
</dbReference>
<dbReference type="Pfam" id="PF09234">
    <property type="entry name" value="DUF1963"/>
    <property type="match status" value="1"/>
</dbReference>
<keyword evidence="2" id="KW-1185">Reference proteome</keyword>
<dbReference type="Proteomes" id="UP001236569">
    <property type="component" value="Unassembled WGS sequence"/>
</dbReference>
<proteinExistence type="predicted"/>
<dbReference type="SUPFAM" id="SSF103032">
    <property type="entry name" value="Hypothetical protein YwqG"/>
    <property type="match status" value="1"/>
</dbReference>
<dbReference type="PANTHER" id="PTHR36436">
    <property type="entry name" value="SLL5081 PROTEIN"/>
    <property type="match status" value="1"/>
</dbReference>
<sequence>MIPYFLENLAPQIESYKLDSVKILAHPLTAGQKLEIKQSKFLGLPYLPNNQKYPTGLDGTPMILLAQINFAEVPALENYPESGILQFFIHPTDWYNMSQNDYKILYHDTISDDYQTDFNFLSDKTYEESPIYCEHSLTFTKETEYGSITDFRFELDFNGLDYYDYKETLDSTQQEQLDNFFYIIGHKIGGYAFFTQSDPRDYGTNLKNDVLLLQIDTDNEIMFGDSGVANFFINIQDLKNKHFEKAYFNWDCC</sequence>
<organism evidence="1 2">
    <name type="scientific">Flectobacillus longus</name>
    <dbReference type="NCBI Taxonomy" id="2984207"/>
    <lineage>
        <taxon>Bacteria</taxon>
        <taxon>Pseudomonadati</taxon>
        <taxon>Bacteroidota</taxon>
        <taxon>Cytophagia</taxon>
        <taxon>Cytophagales</taxon>
        <taxon>Flectobacillaceae</taxon>
        <taxon>Flectobacillus</taxon>
    </lineage>
</organism>
<evidence type="ECO:0000313" key="1">
    <source>
        <dbReference type="EMBL" id="MDI9862829.1"/>
    </source>
</evidence>
<comment type="caution">
    <text evidence="1">The sequence shown here is derived from an EMBL/GenBank/DDBJ whole genome shotgun (WGS) entry which is preliminary data.</text>
</comment>
<gene>
    <name evidence="1" type="ORF">QM480_00730</name>
</gene>
<dbReference type="Gene3D" id="2.30.320.10">
    <property type="entry name" value="YwqG-like"/>
    <property type="match status" value="1"/>
</dbReference>
<dbReference type="PANTHER" id="PTHR36436:SF6">
    <property type="entry name" value="SLL5081 PROTEIN"/>
    <property type="match status" value="1"/>
</dbReference>
<dbReference type="InterPro" id="IPR035948">
    <property type="entry name" value="YwqG-like_sf"/>
</dbReference>
<dbReference type="InterPro" id="IPR015315">
    <property type="entry name" value="DUF1963"/>
</dbReference>
<dbReference type="EMBL" id="JASHID010000001">
    <property type="protein sequence ID" value="MDI9862829.1"/>
    <property type="molecule type" value="Genomic_DNA"/>
</dbReference>
<reference evidence="1 2" key="1">
    <citation type="submission" date="2023-05" db="EMBL/GenBank/DDBJ databases">
        <title>Novel species of genus Flectobacillus isolated from stream in China.</title>
        <authorList>
            <person name="Lu H."/>
        </authorList>
    </citation>
    <scope>NUCLEOTIDE SEQUENCE [LARGE SCALE GENOMIC DNA]</scope>
    <source>
        <strain evidence="1 2">DC10W</strain>
    </source>
</reference>
<name>A0ABT6YGV9_9BACT</name>